<dbReference type="Proteomes" id="UP000271010">
    <property type="component" value="Unassembled WGS sequence"/>
</dbReference>
<proteinExistence type="predicted"/>
<reference evidence="2 3" key="1">
    <citation type="submission" date="2018-11" db="EMBL/GenBank/DDBJ databases">
        <title>Rufibacter latericius sp. nov., isolated from water in Baiyang Lake.</title>
        <authorList>
            <person name="Yang Y."/>
        </authorList>
    </citation>
    <scope>NUCLEOTIDE SEQUENCE [LARGE SCALE GENOMIC DNA]</scope>
    <source>
        <strain evidence="2 3">MCC P1</strain>
    </source>
</reference>
<evidence type="ECO:0008006" key="4">
    <source>
        <dbReference type="Google" id="ProtNLM"/>
    </source>
</evidence>
<evidence type="ECO:0000313" key="3">
    <source>
        <dbReference type="Proteomes" id="UP000271010"/>
    </source>
</evidence>
<comment type="caution">
    <text evidence="2">The sequence shown here is derived from an EMBL/GenBank/DDBJ whole genome shotgun (WGS) entry which is preliminary data.</text>
</comment>
<keyword evidence="3" id="KW-1185">Reference proteome</keyword>
<dbReference type="RefSeq" id="WP_123132593.1">
    <property type="nucleotide sequence ID" value="NZ_RJJE01000009.1"/>
</dbReference>
<organism evidence="2 3">
    <name type="scientific">Rufibacter immobilis</name>
    <dbReference type="NCBI Taxonomy" id="1348778"/>
    <lineage>
        <taxon>Bacteria</taxon>
        <taxon>Pseudomonadati</taxon>
        <taxon>Bacteroidota</taxon>
        <taxon>Cytophagia</taxon>
        <taxon>Cytophagales</taxon>
        <taxon>Hymenobacteraceae</taxon>
        <taxon>Rufibacter</taxon>
    </lineage>
</organism>
<evidence type="ECO:0000256" key="1">
    <source>
        <dbReference type="SAM" id="SignalP"/>
    </source>
</evidence>
<accession>A0A3M9MWM4</accession>
<evidence type="ECO:0000313" key="2">
    <source>
        <dbReference type="EMBL" id="RNI29507.1"/>
    </source>
</evidence>
<name>A0A3M9MWM4_9BACT</name>
<protein>
    <recommendedName>
        <fullName evidence="4">FTP domain-containing protein</fullName>
    </recommendedName>
</protein>
<dbReference type="AlphaFoldDB" id="A0A3M9MWM4"/>
<feature type="signal peptide" evidence="1">
    <location>
        <begin position="1"/>
        <end position="19"/>
    </location>
</feature>
<sequence>MKKLYSLVLSFLLCQAAWAQDASSDKDKALLQEGTRLYQSEMASWHGSDLFMAQLKTKANLLGGYLSYPDGDKVKCIFFTREEQPSVIAQASFEPTFDLKQATLEEQARPFNAREQELFTIRKAALARINSDTLFKSYSNANLNLIPLIEQEERKVYVLTGPTTQGVVLFGNDYLLTFDKTNKISSVKQLHKSLIPIQTSPNVKDGKAEPAIASMHTHLPETGDHFTATDICTLLLYQKFTTWKHHYVVTPKNVSVWNCETNQLTTLTKEAWEKINQHQQQLRDKRK</sequence>
<dbReference type="EMBL" id="RJJE01000009">
    <property type="protein sequence ID" value="RNI29507.1"/>
    <property type="molecule type" value="Genomic_DNA"/>
</dbReference>
<keyword evidence="1" id="KW-0732">Signal</keyword>
<dbReference type="OrthoDB" id="1075024at2"/>
<gene>
    <name evidence="2" type="ORF">EFA69_08090</name>
</gene>
<feature type="chain" id="PRO_5018000198" description="FTP domain-containing protein" evidence="1">
    <location>
        <begin position="20"/>
        <end position="287"/>
    </location>
</feature>